<protein>
    <recommendedName>
        <fullName evidence="1">Glycosyl transferase family 1 domain-containing protein</fullName>
    </recommendedName>
</protein>
<dbReference type="Pfam" id="PF00534">
    <property type="entry name" value="Glycos_transf_1"/>
    <property type="match status" value="1"/>
</dbReference>
<dbReference type="RefSeq" id="WP_112987473.1">
    <property type="nucleotide sequence ID" value="NZ_CP131470.1"/>
</dbReference>
<proteinExistence type="predicted"/>
<sequence length="369" mass="42257">MTAPSNNKNLLFIVDHLKGGGAEIMLLNLADHLFAKGYTIHIMTLLDINNYQERTTKFHLHCACFPQHFVGGKLLIDKPLESGKIAHFQSMINLINPSAIIVTIWYAYLTLPYIQHPNLWVWSQGDILPAFKKTWNPIKLLRNIYKQKLFTERFKEIFSNQNIIVLNTDLEKKYKQLLDNINIQVIYNGLLNPKIPADTQNEKIWDICYVGRLSPSKQIEHGISALSQSNLSGKMVIVGDGDRKNKLLKLVKKLDLQERVIFTGWVENPQQYIQQSKVLVLPSKTEGFGLVIGEALILGTPVIAYNCSQGISYQLYTKDMQRGLVKTNDIHALKNALEDVIQHPYHIPEDIMERYSMDQMTQAFIQLID</sequence>
<accession>A0A365PKA1</accession>
<gene>
    <name evidence="2" type="ORF">DC346_05850</name>
</gene>
<dbReference type="GO" id="GO:1901135">
    <property type="term" value="P:carbohydrate derivative metabolic process"/>
    <property type="evidence" value="ECO:0007669"/>
    <property type="project" value="UniProtKB-ARBA"/>
</dbReference>
<name>A0A365PKA1_ACIJU</name>
<feature type="domain" description="Glycosyl transferase family 1" evidence="1">
    <location>
        <begin position="200"/>
        <end position="344"/>
    </location>
</feature>
<dbReference type="GO" id="GO:0016757">
    <property type="term" value="F:glycosyltransferase activity"/>
    <property type="evidence" value="ECO:0007669"/>
    <property type="project" value="InterPro"/>
</dbReference>
<dbReference type="Gene3D" id="3.40.50.2000">
    <property type="entry name" value="Glycogen Phosphorylase B"/>
    <property type="match status" value="2"/>
</dbReference>
<dbReference type="PANTHER" id="PTHR12526:SF630">
    <property type="entry name" value="GLYCOSYLTRANSFERASE"/>
    <property type="match status" value="1"/>
</dbReference>
<dbReference type="AlphaFoldDB" id="A0A365PKA1"/>
<dbReference type="SUPFAM" id="SSF53756">
    <property type="entry name" value="UDP-Glycosyltransferase/glycogen phosphorylase"/>
    <property type="match status" value="1"/>
</dbReference>
<evidence type="ECO:0000259" key="1">
    <source>
        <dbReference type="Pfam" id="PF00534"/>
    </source>
</evidence>
<reference evidence="2 3" key="1">
    <citation type="submission" date="2018-04" db="EMBL/GenBank/DDBJ databases">
        <title>Acinetobacter junii Genome sequencing and assembly.</title>
        <authorList>
            <person name="Su J."/>
            <person name="Rensing C."/>
            <person name="Mazhar H.S."/>
        </authorList>
    </citation>
    <scope>NUCLEOTIDE SEQUENCE [LARGE SCALE GENOMIC DNA]</scope>
    <source>
        <strain evidence="2 3">SC22</strain>
    </source>
</reference>
<dbReference type="Proteomes" id="UP000253688">
    <property type="component" value="Unassembled WGS sequence"/>
</dbReference>
<evidence type="ECO:0000313" key="3">
    <source>
        <dbReference type="Proteomes" id="UP000253688"/>
    </source>
</evidence>
<organism evidence="2 3">
    <name type="scientific">Acinetobacter junii</name>
    <dbReference type="NCBI Taxonomy" id="40215"/>
    <lineage>
        <taxon>Bacteria</taxon>
        <taxon>Pseudomonadati</taxon>
        <taxon>Pseudomonadota</taxon>
        <taxon>Gammaproteobacteria</taxon>
        <taxon>Moraxellales</taxon>
        <taxon>Moraxellaceae</taxon>
        <taxon>Acinetobacter</taxon>
    </lineage>
</organism>
<dbReference type="CDD" id="cd03811">
    <property type="entry name" value="GT4_GT28_WabH-like"/>
    <property type="match status" value="1"/>
</dbReference>
<dbReference type="PANTHER" id="PTHR12526">
    <property type="entry name" value="GLYCOSYLTRANSFERASE"/>
    <property type="match status" value="1"/>
</dbReference>
<dbReference type="EMBL" id="QEWH01000029">
    <property type="protein sequence ID" value="RBA48653.1"/>
    <property type="molecule type" value="Genomic_DNA"/>
</dbReference>
<comment type="caution">
    <text evidence="2">The sequence shown here is derived from an EMBL/GenBank/DDBJ whole genome shotgun (WGS) entry which is preliminary data.</text>
</comment>
<evidence type="ECO:0000313" key="2">
    <source>
        <dbReference type="EMBL" id="RBA48653.1"/>
    </source>
</evidence>
<dbReference type="InterPro" id="IPR001296">
    <property type="entry name" value="Glyco_trans_1"/>
</dbReference>